<reference evidence="2 3" key="1">
    <citation type="submission" date="2018-01" db="EMBL/GenBank/DDBJ databases">
        <title>Complete genome sequence of Bacteriovorax stolpii DSM12778.</title>
        <authorList>
            <person name="Tang B."/>
            <person name="Chang J."/>
        </authorList>
    </citation>
    <scope>NUCLEOTIDE SEQUENCE [LARGE SCALE GENOMIC DNA]</scope>
    <source>
        <strain evidence="2 3">DSM 12778</strain>
    </source>
</reference>
<dbReference type="PANTHER" id="PTHR43080">
    <property type="entry name" value="CBS DOMAIN-CONTAINING PROTEIN CBSX3, MITOCHONDRIAL"/>
    <property type="match status" value="1"/>
</dbReference>
<protein>
    <submittedName>
        <fullName evidence="2">CBS domain-containing protein</fullName>
    </submittedName>
</protein>
<dbReference type="Pfam" id="PF00571">
    <property type="entry name" value="CBS"/>
    <property type="match status" value="2"/>
</dbReference>
<dbReference type="InterPro" id="IPR051257">
    <property type="entry name" value="Diverse_CBS-Domain"/>
</dbReference>
<dbReference type="InterPro" id="IPR046342">
    <property type="entry name" value="CBS_dom_sf"/>
</dbReference>
<dbReference type="CDD" id="cd04622">
    <property type="entry name" value="CBS_pair_HRP1_like"/>
    <property type="match status" value="1"/>
</dbReference>
<keyword evidence="1" id="KW-0129">CBS domain</keyword>
<proteinExistence type="predicted"/>
<dbReference type="PANTHER" id="PTHR43080:SF2">
    <property type="entry name" value="CBS DOMAIN-CONTAINING PROTEIN"/>
    <property type="match status" value="1"/>
</dbReference>
<dbReference type="SMART" id="SM00116">
    <property type="entry name" value="CBS"/>
    <property type="match status" value="2"/>
</dbReference>
<sequence>MRLVQEIMTKNPACATPEMSLVEVAQLMRKFDCGEIPVVYSLSDKKMLGVITDRDICNRAVALGLNPLSMNAEECMSYPAISVKKTTTIEDCCQIMQDNQIRRLPVLDEKENCCGIVSLSDIVRFSEDYLAAELVKNISQPSVTKTSIYVSYNI</sequence>
<dbReference type="Gene3D" id="3.10.580.10">
    <property type="entry name" value="CBS-domain"/>
    <property type="match status" value="1"/>
</dbReference>
<evidence type="ECO:0000313" key="3">
    <source>
        <dbReference type="Proteomes" id="UP000235584"/>
    </source>
</evidence>
<dbReference type="PROSITE" id="PS51371">
    <property type="entry name" value="CBS"/>
    <property type="match status" value="2"/>
</dbReference>
<dbReference type="SUPFAM" id="SSF54631">
    <property type="entry name" value="CBS-domain pair"/>
    <property type="match status" value="1"/>
</dbReference>
<organism evidence="2 3">
    <name type="scientific">Bacteriovorax stolpii</name>
    <name type="common">Bdellovibrio stolpii</name>
    <dbReference type="NCBI Taxonomy" id="960"/>
    <lineage>
        <taxon>Bacteria</taxon>
        <taxon>Pseudomonadati</taxon>
        <taxon>Bdellovibrionota</taxon>
        <taxon>Bacteriovoracia</taxon>
        <taxon>Bacteriovoracales</taxon>
        <taxon>Bacteriovoracaceae</taxon>
        <taxon>Bacteriovorax</taxon>
    </lineage>
</organism>
<dbReference type="InterPro" id="IPR000644">
    <property type="entry name" value="CBS_dom"/>
</dbReference>
<keyword evidence="3" id="KW-1185">Reference proteome</keyword>
<dbReference type="EMBL" id="CP025704">
    <property type="protein sequence ID" value="AUN97451.1"/>
    <property type="molecule type" value="Genomic_DNA"/>
</dbReference>
<gene>
    <name evidence="2" type="ORF">C0V70_04870</name>
</gene>
<dbReference type="KEGG" id="bsto:C0V70_04870"/>
<dbReference type="RefSeq" id="WP_102242746.1">
    <property type="nucleotide sequence ID" value="NZ_CP025704.1"/>
</dbReference>
<accession>A0A2K9NPK1</accession>
<name>A0A2K9NPK1_BACTC</name>
<dbReference type="AlphaFoldDB" id="A0A2K9NPK1"/>
<evidence type="ECO:0000256" key="1">
    <source>
        <dbReference type="ARBA" id="ARBA00023122"/>
    </source>
</evidence>
<dbReference type="Proteomes" id="UP000235584">
    <property type="component" value="Chromosome"/>
</dbReference>
<evidence type="ECO:0000313" key="2">
    <source>
        <dbReference type="EMBL" id="AUN97451.1"/>
    </source>
</evidence>